<dbReference type="InterPro" id="IPR001646">
    <property type="entry name" value="5peptide_repeat"/>
</dbReference>
<comment type="caution">
    <text evidence="1">The sequence shown here is derived from an EMBL/GenBank/DDBJ whole genome shotgun (WGS) entry which is preliminary data.</text>
</comment>
<name>X0UK88_9ZZZZ</name>
<feature type="non-terminal residue" evidence="1">
    <location>
        <position position="266"/>
    </location>
</feature>
<proteinExistence type="predicted"/>
<dbReference type="Pfam" id="PF00805">
    <property type="entry name" value="Pentapeptide"/>
    <property type="match status" value="3"/>
</dbReference>
<feature type="non-terminal residue" evidence="1">
    <location>
        <position position="1"/>
    </location>
</feature>
<dbReference type="EMBL" id="BARS01026943">
    <property type="protein sequence ID" value="GAG06239.1"/>
    <property type="molecule type" value="Genomic_DNA"/>
</dbReference>
<dbReference type="SUPFAM" id="SSF141571">
    <property type="entry name" value="Pentapeptide repeat-like"/>
    <property type="match status" value="1"/>
</dbReference>
<sequence length="266" mass="30247">CADGRGGEVLAMTEEKEKPLTREDVERKIEEHGGPKELDLSGKTLVEAIDLSGLDLHGIILKEARFPTHFEDHQLVGAKFDGSDLTGADLRSINLQYAQFKKLNNQPACLAIADLRGSHLLNANFQGADLTGAKFGIEEDMNLMPAMLDDTDFRGANLFRANFKGCFLYGTKFEGAFIRGADILEAHLDEADWGNYIIGEETKKKDFYSAESIYRRLKQWYTNAGHYDIAGEFIFREMEAKRKSLRWLQPQERRWLGWWPLRGQKV</sequence>
<evidence type="ECO:0008006" key="2">
    <source>
        <dbReference type="Google" id="ProtNLM"/>
    </source>
</evidence>
<dbReference type="PANTHER" id="PTHR14136:SF17">
    <property type="entry name" value="BTB_POZ DOMAIN-CONTAINING PROTEIN KCTD9"/>
    <property type="match status" value="1"/>
</dbReference>
<dbReference type="AlphaFoldDB" id="X0UK88"/>
<organism evidence="1">
    <name type="scientific">marine sediment metagenome</name>
    <dbReference type="NCBI Taxonomy" id="412755"/>
    <lineage>
        <taxon>unclassified sequences</taxon>
        <taxon>metagenomes</taxon>
        <taxon>ecological metagenomes</taxon>
    </lineage>
</organism>
<gene>
    <name evidence="1" type="ORF">S01H1_42372</name>
</gene>
<dbReference type="Gene3D" id="2.160.20.80">
    <property type="entry name" value="E3 ubiquitin-protein ligase SopA"/>
    <property type="match status" value="2"/>
</dbReference>
<evidence type="ECO:0000313" key="1">
    <source>
        <dbReference type="EMBL" id="GAG06239.1"/>
    </source>
</evidence>
<dbReference type="PANTHER" id="PTHR14136">
    <property type="entry name" value="BTB_POZ DOMAIN-CONTAINING PROTEIN KCTD9"/>
    <property type="match status" value="1"/>
</dbReference>
<dbReference type="InterPro" id="IPR051082">
    <property type="entry name" value="Pentapeptide-BTB/POZ_domain"/>
</dbReference>
<reference evidence="1" key="1">
    <citation type="journal article" date="2014" name="Front. Microbiol.">
        <title>High frequency of phylogenetically diverse reductive dehalogenase-homologous genes in deep subseafloor sedimentary metagenomes.</title>
        <authorList>
            <person name="Kawai M."/>
            <person name="Futagami T."/>
            <person name="Toyoda A."/>
            <person name="Takaki Y."/>
            <person name="Nishi S."/>
            <person name="Hori S."/>
            <person name="Arai W."/>
            <person name="Tsubouchi T."/>
            <person name="Morono Y."/>
            <person name="Uchiyama I."/>
            <person name="Ito T."/>
            <person name="Fujiyama A."/>
            <person name="Inagaki F."/>
            <person name="Takami H."/>
        </authorList>
    </citation>
    <scope>NUCLEOTIDE SEQUENCE</scope>
    <source>
        <strain evidence="1">Expedition CK06-06</strain>
    </source>
</reference>
<protein>
    <recommendedName>
        <fullName evidence="2">Pentapeptide repeat-containing protein</fullName>
    </recommendedName>
</protein>
<accession>X0UK88</accession>